<dbReference type="Proteomes" id="UP000825799">
    <property type="component" value="Chromosome"/>
</dbReference>
<sequence>MTQPRSTYLDAAGFEMHVTEWGDPEKPAIVMWHGLARTGRDFDEAASALSSRFFVLCPDTLGRGLSAWATRGAADYTFATYGDMAAAMLDHYGIDRFGWVGTSMGGLLGITLAAGALRNRITHLVINDVGPDIPVDSAKRISDYVGNPPTFETVAEYEAWLRRTYAPFGSNSDAFWRRMVDTSLRRTGNGKITVHYDPAIVSLMGENKADLDVWEAYDSVTARTLLLRGEHSDVLAPTIASAMRMRGPCPELVVIPDCGHAPTLADRSQIGLLTDFLSA</sequence>
<protein>
    <submittedName>
        <fullName evidence="2">Alpha/beta hydrolase</fullName>
    </submittedName>
</protein>
<proteinExistence type="predicted"/>
<accession>A0ABX8WH20</accession>
<dbReference type="GO" id="GO:0016787">
    <property type="term" value="F:hydrolase activity"/>
    <property type="evidence" value="ECO:0007669"/>
    <property type="project" value="UniProtKB-KW"/>
</dbReference>
<organism evidence="2 3">
    <name type="scientific">Devosia salina</name>
    <dbReference type="NCBI Taxonomy" id="2860336"/>
    <lineage>
        <taxon>Bacteria</taxon>
        <taxon>Pseudomonadati</taxon>
        <taxon>Pseudomonadota</taxon>
        <taxon>Alphaproteobacteria</taxon>
        <taxon>Hyphomicrobiales</taxon>
        <taxon>Devosiaceae</taxon>
        <taxon>Devosia</taxon>
    </lineage>
</organism>
<keyword evidence="2" id="KW-0378">Hydrolase</keyword>
<feature type="domain" description="AB hydrolase-1" evidence="1">
    <location>
        <begin position="27"/>
        <end position="261"/>
    </location>
</feature>
<dbReference type="Pfam" id="PF00561">
    <property type="entry name" value="Abhydrolase_1"/>
    <property type="match status" value="1"/>
</dbReference>
<keyword evidence="3" id="KW-1185">Reference proteome</keyword>
<dbReference type="Gene3D" id="3.40.50.1820">
    <property type="entry name" value="alpha/beta hydrolase"/>
    <property type="match status" value="1"/>
</dbReference>
<dbReference type="PANTHER" id="PTHR43194:SF2">
    <property type="entry name" value="PEROXISOMAL MEMBRANE PROTEIN LPX1"/>
    <property type="match status" value="1"/>
</dbReference>
<dbReference type="InterPro" id="IPR029058">
    <property type="entry name" value="AB_hydrolase_fold"/>
</dbReference>
<reference evidence="2 3" key="1">
    <citation type="submission" date="2021-08" db="EMBL/GenBank/DDBJ databases">
        <title>Devosia salina sp. nov., isolated from the South China Sea sediment.</title>
        <authorList>
            <person name="Zhou Z."/>
        </authorList>
    </citation>
    <scope>NUCLEOTIDE SEQUENCE [LARGE SCALE GENOMIC DNA]</scope>
    <source>
        <strain evidence="2 3">SCS-3</strain>
    </source>
</reference>
<evidence type="ECO:0000313" key="3">
    <source>
        <dbReference type="Proteomes" id="UP000825799"/>
    </source>
</evidence>
<evidence type="ECO:0000313" key="2">
    <source>
        <dbReference type="EMBL" id="QYO77688.1"/>
    </source>
</evidence>
<dbReference type="EMBL" id="CP080590">
    <property type="protein sequence ID" value="QYO77688.1"/>
    <property type="molecule type" value="Genomic_DNA"/>
</dbReference>
<dbReference type="RefSeq" id="WP_220306142.1">
    <property type="nucleotide sequence ID" value="NZ_CP080590.1"/>
</dbReference>
<gene>
    <name evidence="2" type="ORF">K1X15_03725</name>
</gene>
<evidence type="ECO:0000259" key="1">
    <source>
        <dbReference type="Pfam" id="PF00561"/>
    </source>
</evidence>
<dbReference type="InterPro" id="IPR050228">
    <property type="entry name" value="Carboxylesterase_BioH"/>
</dbReference>
<dbReference type="SUPFAM" id="SSF53474">
    <property type="entry name" value="alpha/beta-Hydrolases"/>
    <property type="match status" value="1"/>
</dbReference>
<dbReference type="InterPro" id="IPR000073">
    <property type="entry name" value="AB_hydrolase_1"/>
</dbReference>
<name>A0ABX8WH20_9HYPH</name>
<dbReference type="PANTHER" id="PTHR43194">
    <property type="entry name" value="HYDROLASE ALPHA/BETA FOLD FAMILY"/>
    <property type="match status" value="1"/>
</dbReference>